<proteinExistence type="predicted"/>
<accession>X0Z308</accession>
<evidence type="ECO:0000313" key="1">
    <source>
        <dbReference type="EMBL" id="GAG42951.1"/>
    </source>
</evidence>
<dbReference type="EMBL" id="BARS01056440">
    <property type="protein sequence ID" value="GAG42951.1"/>
    <property type="molecule type" value="Genomic_DNA"/>
</dbReference>
<protein>
    <recommendedName>
        <fullName evidence="2">Mandelate racemase/muconate lactonizing enzyme N-terminal domain-containing protein</fullName>
    </recommendedName>
</protein>
<organism evidence="1">
    <name type="scientific">marine sediment metagenome</name>
    <dbReference type="NCBI Taxonomy" id="412755"/>
    <lineage>
        <taxon>unclassified sequences</taxon>
        <taxon>metagenomes</taxon>
        <taxon>ecological metagenomes</taxon>
    </lineage>
</organism>
<feature type="non-terminal residue" evidence="1">
    <location>
        <position position="114"/>
    </location>
</feature>
<comment type="caution">
    <text evidence="1">The sequence shown here is derived from an EMBL/GenBank/DDBJ whole genome shotgun (WGS) entry which is preliminary data.</text>
</comment>
<gene>
    <name evidence="1" type="ORF">S01H1_83118</name>
</gene>
<reference evidence="1" key="1">
    <citation type="journal article" date="2014" name="Front. Microbiol.">
        <title>High frequency of phylogenetically diverse reductive dehalogenase-homologous genes in deep subseafloor sedimentary metagenomes.</title>
        <authorList>
            <person name="Kawai M."/>
            <person name="Futagami T."/>
            <person name="Toyoda A."/>
            <person name="Takaki Y."/>
            <person name="Nishi S."/>
            <person name="Hori S."/>
            <person name="Arai W."/>
            <person name="Tsubouchi T."/>
            <person name="Morono Y."/>
            <person name="Uchiyama I."/>
            <person name="Ito T."/>
            <person name="Fujiyama A."/>
            <person name="Inagaki F."/>
            <person name="Takami H."/>
        </authorList>
    </citation>
    <scope>NUCLEOTIDE SEQUENCE</scope>
    <source>
        <strain evidence="1">Expedition CK06-06</strain>
    </source>
</reference>
<evidence type="ECO:0008006" key="2">
    <source>
        <dbReference type="Google" id="ProtNLM"/>
    </source>
</evidence>
<name>X0Z308_9ZZZZ</name>
<sequence>MSKPTDVRPKDTTLYFLPVETRVPLKFGSETLTEITCARVCMRIEGAKGKTAEGWGETPLSVQWVWPSSLSYAERHEALKDFCVRLCGEWDAESTSGHPVEIGHTFISKRLPNL</sequence>
<dbReference type="AlphaFoldDB" id="X0Z308"/>